<organism evidence="1 2">
    <name type="scientific">Paenibacillus forsythiae</name>
    <dbReference type="NCBI Taxonomy" id="365616"/>
    <lineage>
        <taxon>Bacteria</taxon>
        <taxon>Bacillati</taxon>
        <taxon>Bacillota</taxon>
        <taxon>Bacilli</taxon>
        <taxon>Bacillales</taxon>
        <taxon>Paenibacillaceae</taxon>
        <taxon>Paenibacillus</taxon>
    </lineage>
</organism>
<evidence type="ECO:0000313" key="1">
    <source>
        <dbReference type="EMBL" id="MDT3428625.1"/>
    </source>
</evidence>
<keyword evidence="2" id="KW-1185">Reference proteome</keyword>
<comment type="caution">
    <text evidence="1">The sequence shown here is derived from an EMBL/GenBank/DDBJ whole genome shotgun (WGS) entry which is preliminary data.</text>
</comment>
<protein>
    <submittedName>
        <fullName evidence="1">Uncharacterized protein</fullName>
    </submittedName>
</protein>
<gene>
    <name evidence="1" type="ORF">J2Z22_004218</name>
</gene>
<dbReference type="EMBL" id="JAUSUY010000024">
    <property type="protein sequence ID" value="MDT3428625.1"/>
    <property type="molecule type" value="Genomic_DNA"/>
</dbReference>
<name>A0ABU3HG20_9BACL</name>
<reference evidence="1 2" key="1">
    <citation type="submission" date="2023-07" db="EMBL/GenBank/DDBJ databases">
        <title>Genomic Encyclopedia of Type Strains, Phase IV (KMG-IV): sequencing the most valuable type-strain genomes for metagenomic binning, comparative biology and taxonomic classification.</title>
        <authorList>
            <person name="Goeker M."/>
        </authorList>
    </citation>
    <scope>NUCLEOTIDE SEQUENCE [LARGE SCALE GENOMIC DNA]</scope>
    <source>
        <strain evidence="1 2">T98</strain>
    </source>
</reference>
<proteinExistence type="predicted"/>
<accession>A0ABU3HG20</accession>
<dbReference type="Proteomes" id="UP001248709">
    <property type="component" value="Unassembled WGS sequence"/>
</dbReference>
<sequence length="34" mass="3752">MPSYIGTECYIKIVDNATGCWGHINVDDVNVPVQ</sequence>
<evidence type="ECO:0000313" key="2">
    <source>
        <dbReference type="Proteomes" id="UP001248709"/>
    </source>
</evidence>